<evidence type="ECO:0000256" key="3">
    <source>
        <dbReference type="SAM" id="SignalP"/>
    </source>
</evidence>
<evidence type="ECO:0008006" key="6">
    <source>
        <dbReference type="Google" id="ProtNLM"/>
    </source>
</evidence>
<dbReference type="Proteomes" id="UP000799750">
    <property type="component" value="Unassembled WGS sequence"/>
</dbReference>
<keyword evidence="5" id="KW-1185">Reference proteome</keyword>
<dbReference type="OrthoDB" id="3795862at2759"/>
<evidence type="ECO:0000313" key="4">
    <source>
        <dbReference type="EMBL" id="KAF2501774.1"/>
    </source>
</evidence>
<dbReference type="PANTHER" id="PTHR16861:SF4">
    <property type="entry name" value="SH3 DOMAIN PROTEIN (AFU_ORTHOLOGUE AFUA_1G13610)"/>
    <property type="match status" value="1"/>
</dbReference>
<dbReference type="EMBL" id="MU004182">
    <property type="protein sequence ID" value="KAF2501774.1"/>
    <property type="molecule type" value="Genomic_DNA"/>
</dbReference>
<reference evidence="4" key="1">
    <citation type="journal article" date="2020" name="Stud. Mycol.">
        <title>101 Dothideomycetes genomes: a test case for predicting lifestyles and emergence of pathogens.</title>
        <authorList>
            <person name="Haridas S."/>
            <person name="Albert R."/>
            <person name="Binder M."/>
            <person name="Bloem J."/>
            <person name="Labutti K."/>
            <person name="Salamov A."/>
            <person name="Andreopoulos B."/>
            <person name="Baker S."/>
            <person name="Barry K."/>
            <person name="Bills G."/>
            <person name="Bluhm B."/>
            <person name="Cannon C."/>
            <person name="Castanera R."/>
            <person name="Culley D."/>
            <person name="Daum C."/>
            <person name="Ezra D."/>
            <person name="Gonzalez J."/>
            <person name="Henrissat B."/>
            <person name="Kuo A."/>
            <person name="Liang C."/>
            <person name="Lipzen A."/>
            <person name="Lutzoni F."/>
            <person name="Magnuson J."/>
            <person name="Mondo S."/>
            <person name="Nolan M."/>
            <person name="Ohm R."/>
            <person name="Pangilinan J."/>
            <person name="Park H.-J."/>
            <person name="Ramirez L."/>
            <person name="Alfaro M."/>
            <person name="Sun H."/>
            <person name="Tritt A."/>
            <person name="Yoshinaga Y."/>
            <person name="Zwiers L.-H."/>
            <person name="Turgeon B."/>
            <person name="Goodwin S."/>
            <person name="Spatafora J."/>
            <person name="Crous P."/>
            <person name="Grigoriev I."/>
        </authorList>
    </citation>
    <scope>NUCLEOTIDE SEQUENCE</scope>
    <source>
        <strain evidence="4">CBS 269.34</strain>
    </source>
</reference>
<feature type="signal peptide" evidence="3">
    <location>
        <begin position="1"/>
        <end position="22"/>
    </location>
</feature>
<feature type="region of interest" description="Disordered" evidence="1">
    <location>
        <begin position="232"/>
        <end position="323"/>
    </location>
</feature>
<dbReference type="AlphaFoldDB" id="A0A6A6RBD7"/>
<proteinExistence type="predicted"/>
<gene>
    <name evidence="4" type="ORF">BU16DRAFT_599844</name>
</gene>
<protein>
    <recommendedName>
        <fullName evidence="6">Mid2 domain-containing protein</fullName>
    </recommendedName>
</protein>
<feature type="compositionally biased region" description="Gly residues" evidence="1">
    <location>
        <begin position="407"/>
        <end position="426"/>
    </location>
</feature>
<keyword evidence="2" id="KW-0472">Membrane</keyword>
<keyword evidence="2" id="KW-0812">Transmembrane</keyword>
<organism evidence="4 5">
    <name type="scientific">Lophium mytilinum</name>
    <dbReference type="NCBI Taxonomy" id="390894"/>
    <lineage>
        <taxon>Eukaryota</taxon>
        <taxon>Fungi</taxon>
        <taxon>Dikarya</taxon>
        <taxon>Ascomycota</taxon>
        <taxon>Pezizomycotina</taxon>
        <taxon>Dothideomycetes</taxon>
        <taxon>Pleosporomycetidae</taxon>
        <taxon>Mytilinidiales</taxon>
        <taxon>Mytilinidiaceae</taxon>
        <taxon>Lophium</taxon>
    </lineage>
</organism>
<name>A0A6A6RBD7_9PEZI</name>
<accession>A0A6A6RBD7</accession>
<sequence>MAHSVIRLLLIWTIGCYWNAAAQYGFSIPYPDVDDFDSYNTIEQGTVFNFVWLVNDTYQPTIDGEPLLDSNGDISLWLTSFTDTSYTHCLAASVYSGNGGSWAYAVDLSDDEIDANGGKFVYRLKPTVSSQDAPYDNTEREVPSRGFLIEKASDVAAASSSSAAAAASASSASIAAVAAASRSAASQSEAAAQSASQAAENSAIAQASSASESAALAASASSAAEASKSAAEASSASQAAQTTTPPDQSSAAPTSAQETNTPSITSAGSSKTSKAATGTTPKASSQDKSAQSSDTTATGTAAQATSTGTGTPTPSASSSGGLSTGAKAGIAIGAIALALLAAIALILFLRHRKRTAAAAQPPGPPQPVPVMAQDKHYAEHNRHSAPQFMGQQSPQPGYAVPPPPQAYGGGRPEGGPAEMGGNGGYGAQELPNPHAYGYGAELPAYERPR</sequence>
<keyword evidence="3" id="KW-0732">Signal</keyword>
<feature type="compositionally biased region" description="Low complexity" evidence="1">
    <location>
        <begin position="262"/>
        <end position="323"/>
    </location>
</feature>
<feature type="compositionally biased region" description="Polar residues" evidence="1">
    <location>
        <begin position="241"/>
        <end position="261"/>
    </location>
</feature>
<feature type="region of interest" description="Disordered" evidence="1">
    <location>
        <begin position="377"/>
        <end position="449"/>
    </location>
</feature>
<dbReference type="PANTHER" id="PTHR16861">
    <property type="entry name" value="GLYCOPROTEIN 38"/>
    <property type="match status" value="1"/>
</dbReference>
<feature type="transmembrane region" description="Helical" evidence="2">
    <location>
        <begin position="328"/>
        <end position="349"/>
    </location>
</feature>
<evidence type="ECO:0000313" key="5">
    <source>
        <dbReference type="Proteomes" id="UP000799750"/>
    </source>
</evidence>
<keyword evidence="2" id="KW-1133">Transmembrane helix</keyword>
<feature type="chain" id="PRO_5025554559" description="Mid2 domain-containing protein" evidence="3">
    <location>
        <begin position="23"/>
        <end position="449"/>
    </location>
</feature>
<evidence type="ECO:0000256" key="2">
    <source>
        <dbReference type="SAM" id="Phobius"/>
    </source>
</evidence>
<evidence type="ECO:0000256" key="1">
    <source>
        <dbReference type="SAM" id="MobiDB-lite"/>
    </source>
</evidence>